<proteinExistence type="predicted"/>
<organism evidence="1 2">
    <name type="scientific">Glycomyces tritici</name>
    <dbReference type="NCBI Taxonomy" id="2665176"/>
    <lineage>
        <taxon>Bacteria</taxon>
        <taxon>Bacillati</taxon>
        <taxon>Actinomycetota</taxon>
        <taxon>Actinomycetes</taxon>
        <taxon>Glycomycetales</taxon>
        <taxon>Glycomycetaceae</taxon>
        <taxon>Glycomyces</taxon>
    </lineage>
</organism>
<name>A0ABT7YS38_9ACTN</name>
<sequence length="72" mass="7962">MGEAVTAQKMTFEESYNNGRTWKAVDVDHEGSTGTVDIDHPRNAQYVSTRLTATDETGTEVTQTTIRAYGLH</sequence>
<evidence type="ECO:0000313" key="2">
    <source>
        <dbReference type="Proteomes" id="UP001171902"/>
    </source>
</evidence>
<protein>
    <recommendedName>
        <fullName evidence="3">F5/8 type C domain-containing protein</fullName>
    </recommendedName>
</protein>
<accession>A0ABT7YS38</accession>
<comment type="caution">
    <text evidence="1">The sequence shown here is derived from an EMBL/GenBank/DDBJ whole genome shotgun (WGS) entry which is preliminary data.</text>
</comment>
<dbReference type="RefSeq" id="WP_289958316.1">
    <property type="nucleotide sequence ID" value="NZ_JAUEMJ010000004.1"/>
</dbReference>
<gene>
    <name evidence="1" type="ORF">QWI33_16930</name>
</gene>
<reference evidence="1" key="1">
    <citation type="submission" date="2023-06" db="EMBL/GenBank/DDBJ databases">
        <title>Gycomyces niveus sp.nov., a novel actinomycete isolated from soil in Shouguang.</title>
        <authorList>
            <person name="Yang X."/>
            <person name="Zhao J."/>
        </authorList>
    </citation>
    <scope>NUCLEOTIDE SEQUENCE</scope>
    <source>
        <strain evidence="1">NEAU C2</strain>
    </source>
</reference>
<evidence type="ECO:0008006" key="3">
    <source>
        <dbReference type="Google" id="ProtNLM"/>
    </source>
</evidence>
<dbReference type="EMBL" id="JAUEMJ010000004">
    <property type="protein sequence ID" value="MDN3241411.1"/>
    <property type="molecule type" value="Genomic_DNA"/>
</dbReference>
<dbReference type="Proteomes" id="UP001171902">
    <property type="component" value="Unassembled WGS sequence"/>
</dbReference>
<evidence type="ECO:0000313" key="1">
    <source>
        <dbReference type="EMBL" id="MDN3241411.1"/>
    </source>
</evidence>
<keyword evidence="2" id="KW-1185">Reference proteome</keyword>